<dbReference type="InterPro" id="IPR011701">
    <property type="entry name" value="MFS"/>
</dbReference>
<dbReference type="PANTHER" id="PTHR23525:SF1">
    <property type="entry name" value="NODULIN-LIKE DOMAIN-CONTAINING PROTEIN"/>
    <property type="match status" value="1"/>
</dbReference>
<evidence type="ECO:0000256" key="3">
    <source>
        <dbReference type="ARBA" id="ARBA00022989"/>
    </source>
</evidence>
<accession>A0A849SF26</accession>
<dbReference type="InterPro" id="IPR005829">
    <property type="entry name" value="Sugar_transporter_CS"/>
</dbReference>
<evidence type="ECO:0000259" key="6">
    <source>
        <dbReference type="PROSITE" id="PS50850"/>
    </source>
</evidence>
<feature type="transmembrane region" description="Helical" evidence="5">
    <location>
        <begin position="385"/>
        <end position="402"/>
    </location>
</feature>
<keyword evidence="4 5" id="KW-0472">Membrane</keyword>
<dbReference type="GO" id="GO:0022857">
    <property type="term" value="F:transmembrane transporter activity"/>
    <property type="evidence" value="ECO:0007669"/>
    <property type="project" value="InterPro"/>
</dbReference>
<evidence type="ECO:0000256" key="2">
    <source>
        <dbReference type="ARBA" id="ARBA00022692"/>
    </source>
</evidence>
<sequence>MKPVVAAIRDFREAALAFTPPARRFLATIFLSFAGFGVHQVLFNLYLVQAQWTEGEIGRAIALNGLGVALGAVPSAWLAERWGRRRAIVAGTVLDAIALGARALMTAHTPVLAASFVAGLAQSMIAISAAPFITEHSSPRERTHLFSAFFASELLAAVLGSMVGGWLPNVLMSLPLWPSHDIFSAYRVTLVFGAVIEACAILPLAMLAMAPEPPMVAERGAASGEAGRRMIAIAAYATMIGIGAGLVIPFMNLYFANRFQCSSAQIGTFFSIAQVITALASLAAPAVARSFGRLKTAYACQLLSLPFLVTLGFEKHLSYAVAAFLIRATLMQATTPLFSAFVMEALPINLRARATSLINLMWNAGWAASATAAGFLIERFGYDKPFYVTACLYLVGATWFYLRFRSLDVKGDGLQAPPPIA</sequence>
<comment type="caution">
    <text evidence="7">The sequence shown here is derived from an EMBL/GenBank/DDBJ whole genome shotgun (WGS) entry which is preliminary data.</text>
</comment>
<dbReference type="Proteomes" id="UP000580839">
    <property type="component" value="Unassembled WGS sequence"/>
</dbReference>
<feature type="transmembrane region" description="Helical" evidence="5">
    <location>
        <begin position="266"/>
        <end position="284"/>
    </location>
</feature>
<feature type="transmembrane region" description="Helical" evidence="5">
    <location>
        <begin position="60"/>
        <end position="79"/>
    </location>
</feature>
<evidence type="ECO:0000313" key="7">
    <source>
        <dbReference type="EMBL" id="NOT33046.1"/>
    </source>
</evidence>
<dbReference type="PROSITE" id="PS00216">
    <property type="entry name" value="SUGAR_TRANSPORT_1"/>
    <property type="match status" value="1"/>
</dbReference>
<dbReference type="Gene3D" id="1.20.1250.20">
    <property type="entry name" value="MFS general substrate transporter like domains"/>
    <property type="match status" value="2"/>
</dbReference>
<dbReference type="Pfam" id="PF07690">
    <property type="entry name" value="MFS_1"/>
    <property type="match status" value="2"/>
</dbReference>
<evidence type="ECO:0000256" key="1">
    <source>
        <dbReference type="ARBA" id="ARBA00004141"/>
    </source>
</evidence>
<proteinExistence type="predicted"/>
<feature type="transmembrane region" description="Helical" evidence="5">
    <location>
        <begin position="231"/>
        <end position="254"/>
    </location>
</feature>
<feature type="transmembrane region" description="Helical" evidence="5">
    <location>
        <begin position="188"/>
        <end position="210"/>
    </location>
</feature>
<protein>
    <submittedName>
        <fullName evidence="7">MFS transporter</fullName>
    </submittedName>
</protein>
<keyword evidence="2 5" id="KW-0812">Transmembrane</keyword>
<feature type="transmembrane region" description="Helical" evidence="5">
    <location>
        <begin position="111"/>
        <end position="133"/>
    </location>
</feature>
<gene>
    <name evidence="7" type="ORF">HOP12_02635</name>
</gene>
<comment type="subcellular location">
    <subcellularLocation>
        <location evidence="1">Membrane</location>
        <topology evidence="1">Multi-pass membrane protein</topology>
    </subcellularLocation>
</comment>
<feature type="transmembrane region" description="Helical" evidence="5">
    <location>
        <begin position="145"/>
        <end position="168"/>
    </location>
</feature>
<dbReference type="InterPro" id="IPR036259">
    <property type="entry name" value="MFS_trans_sf"/>
</dbReference>
<evidence type="ECO:0000313" key="8">
    <source>
        <dbReference type="Proteomes" id="UP000580839"/>
    </source>
</evidence>
<name>A0A849SF26_UNCEI</name>
<evidence type="ECO:0000256" key="4">
    <source>
        <dbReference type="ARBA" id="ARBA00023136"/>
    </source>
</evidence>
<dbReference type="GO" id="GO:0016020">
    <property type="term" value="C:membrane"/>
    <property type="evidence" value="ECO:0007669"/>
    <property type="project" value="UniProtKB-SubCell"/>
</dbReference>
<feature type="transmembrane region" description="Helical" evidence="5">
    <location>
        <begin position="354"/>
        <end position="373"/>
    </location>
</feature>
<feature type="transmembrane region" description="Helical" evidence="5">
    <location>
        <begin position="25"/>
        <end position="48"/>
    </location>
</feature>
<dbReference type="EMBL" id="JABFRW010000026">
    <property type="protein sequence ID" value="NOT33046.1"/>
    <property type="molecule type" value="Genomic_DNA"/>
</dbReference>
<feature type="domain" description="Major facilitator superfamily (MFS) profile" evidence="6">
    <location>
        <begin position="1"/>
        <end position="408"/>
    </location>
</feature>
<dbReference type="PANTHER" id="PTHR23525">
    <property type="entry name" value="TRANSPORTER, PUTATIVE-RELATED"/>
    <property type="match status" value="1"/>
</dbReference>
<keyword evidence="3 5" id="KW-1133">Transmembrane helix</keyword>
<dbReference type="PROSITE" id="PS50850">
    <property type="entry name" value="MFS"/>
    <property type="match status" value="1"/>
</dbReference>
<evidence type="ECO:0000256" key="5">
    <source>
        <dbReference type="SAM" id="Phobius"/>
    </source>
</evidence>
<dbReference type="AlphaFoldDB" id="A0A849SF26"/>
<reference evidence="7 8" key="1">
    <citation type="submission" date="2020-04" db="EMBL/GenBank/DDBJ databases">
        <title>Metagenomic profiling of ammonia- and methane-oxidizing microorganisms in a Dutch drinking water treatment plant.</title>
        <authorList>
            <person name="Poghosyan L."/>
            <person name="Leucker S."/>
        </authorList>
    </citation>
    <scope>NUCLEOTIDE SEQUENCE [LARGE SCALE GENOMIC DNA]</scope>
    <source>
        <strain evidence="7">S-RSF-IL-03</strain>
    </source>
</reference>
<feature type="transmembrane region" description="Helical" evidence="5">
    <location>
        <begin position="319"/>
        <end position="342"/>
    </location>
</feature>
<dbReference type="SUPFAM" id="SSF103473">
    <property type="entry name" value="MFS general substrate transporter"/>
    <property type="match status" value="1"/>
</dbReference>
<dbReference type="InterPro" id="IPR020846">
    <property type="entry name" value="MFS_dom"/>
</dbReference>
<organism evidence="7 8">
    <name type="scientific">Eiseniibacteriota bacterium</name>
    <dbReference type="NCBI Taxonomy" id="2212470"/>
    <lineage>
        <taxon>Bacteria</taxon>
        <taxon>Candidatus Eiseniibacteriota</taxon>
    </lineage>
</organism>